<accession>A0A0A9EJB8</accession>
<dbReference type="AlphaFoldDB" id="A0A0A9EJB8"/>
<reference evidence="2" key="2">
    <citation type="journal article" date="2015" name="Data Brief">
        <title>Shoot transcriptome of the giant reed, Arundo donax.</title>
        <authorList>
            <person name="Barrero R.A."/>
            <person name="Guerrero F.D."/>
            <person name="Moolhuijzen P."/>
            <person name="Goolsby J.A."/>
            <person name="Tidwell J."/>
            <person name="Bellgard S.E."/>
            <person name="Bellgard M.I."/>
        </authorList>
    </citation>
    <scope>NUCLEOTIDE SEQUENCE</scope>
    <source>
        <tissue evidence="2">Shoot tissue taken approximately 20 cm above the soil surface</tissue>
    </source>
</reference>
<protein>
    <submittedName>
        <fullName evidence="2">Uncharacterized protein</fullName>
    </submittedName>
</protein>
<organism evidence="2">
    <name type="scientific">Arundo donax</name>
    <name type="common">Giant reed</name>
    <name type="synonym">Donax arundinaceus</name>
    <dbReference type="NCBI Taxonomy" id="35708"/>
    <lineage>
        <taxon>Eukaryota</taxon>
        <taxon>Viridiplantae</taxon>
        <taxon>Streptophyta</taxon>
        <taxon>Embryophyta</taxon>
        <taxon>Tracheophyta</taxon>
        <taxon>Spermatophyta</taxon>
        <taxon>Magnoliopsida</taxon>
        <taxon>Liliopsida</taxon>
        <taxon>Poales</taxon>
        <taxon>Poaceae</taxon>
        <taxon>PACMAD clade</taxon>
        <taxon>Arundinoideae</taxon>
        <taxon>Arundineae</taxon>
        <taxon>Arundo</taxon>
    </lineage>
</organism>
<reference evidence="2" key="1">
    <citation type="submission" date="2014-09" db="EMBL/GenBank/DDBJ databases">
        <authorList>
            <person name="Magalhaes I.L.F."/>
            <person name="Oliveira U."/>
            <person name="Santos F.R."/>
            <person name="Vidigal T.H.D.A."/>
            <person name="Brescovit A.D."/>
            <person name="Santos A.J."/>
        </authorList>
    </citation>
    <scope>NUCLEOTIDE SEQUENCE</scope>
    <source>
        <tissue evidence="2">Shoot tissue taken approximately 20 cm above the soil surface</tissue>
    </source>
</reference>
<evidence type="ECO:0000313" key="2">
    <source>
        <dbReference type="EMBL" id="JAE00172.1"/>
    </source>
</evidence>
<evidence type="ECO:0000256" key="1">
    <source>
        <dbReference type="SAM" id="MobiDB-lite"/>
    </source>
</evidence>
<name>A0A0A9EJB8_ARUDO</name>
<proteinExistence type="predicted"/>
<sequence>MMRLLNHEKTEHKRGRGTGRNLQEKGWL</sequence>
<feature type="compositionally biased region" description="Basic and acidic residues" evidence="1">
    <location>
        <begin position="1"/>
        <end position="11"/>
    </location>
</feature>
<feature type="region of interest" description="Disordered" evidence="1">
    <location>
        <begin position="1"/>
        <end position="28"/>
    </location>
</feature>
<dbReference type="EMBL" id="GBRH01197724">
    <property type="protein sequence ID" value="JAE00172.1"/>
    <property type="molecule type" value="Transcribed_RNA"/>
</dbReference>